<dbReference type="EMBL" id="JABDSR010000003">
    <property type="protein sequence ID" value="NMW84716.1"/>
    <property type="molecule type" value="Genomic_DNA"/>
</dbReference>
<reference evidence="1" key="1">
    <citation type="submission" date="2020-04" db="EMBL/GenBank/DDBJ databases">
        <title>Peptoniphilus sp. nov. isolated from swine feces.</title>
        <authorList>
            <person name="Ryu S.W."/>
        </authorList>
    </citation>
    <scope>NUCLEOTIDE SEQUENCE [LARGE SCALE GENOMIC DNA]</scope>
    <source>
        <strain evidence="1">AGMB00490</strain>
    </source>
</reference>
<organism evidence="1 2">
    <name type="scientific">Peptoniphilus faecalis</name>
    <dbReference type="NCBI Taxonomy" id="2731255"/>
    <lineage>
        <taxon>Bacteria</taxon>
        <taxon>Bacillati</taxon>
        <taxon>Bacillota</taxon>
        <taxon>Tissierellia</taxon>
        <taxon>Tissierellales</taxon>
        <taxon>Peptoniphilaceae</taxon>
        <taxon>Peptoniphilus</taxon>
    </lineage>
</organism>
<accession>A0A848RHI7</accession>
<protein>
    <submittedName>
        <fullName evidence="1">Uncharacterized protein</fullName>
    </submittedName>
</protein>
<dbReference type="AlphaFoldDB" id="A0A848RHI7"/>
<proteinExistence type="predicted"/>
<evidence type="ECO:0000313" key="2">
    <source>
        <dbReference type="Proteomes" id="UP000568273"/>
    </source>
</evidence>
<dbReference type="Proteomes" id="UP000568273">
    <property type="component" value="Unassembled WGS sequence"/>
</dbReference>
<comment type="caution">
    <text evidence="1">The sequence shown here is derived from an EMBL/GenBank/DDBJ whole genome shotgun (WGS) entry which is preliminary data.</text>
</comment>
<name>A0A848RHI7_9FIRM</name>
<dbReference type="RefSeq" id="WP_169968447.1">
    <property type="nucleotide sequence ID" value="NZ_JABDSR010000003.1"/>
</dbReference>
<gene>
    <name evidence="1" type="ORF">HKO22_03020</name>
</gene>
<keyword evidence="2" id="KW-1185">Reference proteome</keyword>
<evidence type="ECO:0000313" key="1">
    <source>
        <dbReference type="EMBL" id="NMW84716.1"/>
    </source>
</evidence>
<sequence length="136" mass="16490">MNVLVNYDSWKLTDWREEREETMKIMIDYHLEQKMIEEVKKINIANYFRNFKDNLIKQYQFNNLEIAEFSIVDVEETEDSMIYTIQVIWSNIEEIVLDSEEEIKECIQKDINKLLEDDRTIIVDHEIDSKVEYEGV</sequence>